<accession>A0A4E9DM62</accession>
<dbReference type="AlphaFoldDB" id="A0A4E9DM62"/>
<name>A0A4E9DM62_GIBZA</name>
<protein>
    <submittedName>
        <fullName evidence="1">Uncharacterized protein</fullName>
    </submittedName>
</protein>
<dbReference type="EMBL" id="CAAKMV010000127">
    <property type="protein sequence ID" value="VIO57114.1"/>
    <property type="molecule type" value="Genomic_DNA"/>
</dbReference>
<gene>
    <name evidence="1" type="ORF">FUG_LOCUS237313</name>
</gene>
<proteinExistence type="predicted"/>
<sequence>MDNLTPPRYPPVTMEDLCLKRRCAICHFDFVEKDLITAVAPGGRKFPPFEYHPAASVNSIYLHPCAEPCSSSHSFIC</sequence>
<evidence type="ECO:0000313" key="1">
    <source>
        <dbReference type="EMBL" id="VIO57114.1"/>
    </source>
</evidence>
<organism evidence="1">
    <name type="scientific">Gibberella zeae</name>
    <name type="common">Wheat head blight fungus</name>
    <name type="synonym">Fusarium graminearum</name>
    <dbReference type="NCBI Taxonomy" id="5518"/>
    <lineage>
        <taxon>Eukaryota</taxon>
        <taxon>Fungi</taxon>
        <taxon>Dikarya</taxon>
        <taxon>Ascomycota</taxon>
        <taxon>Pezizomycotina</taxon>
        <taxon>Sordariomycetes</taxon>
        <taxon>Hypocreomycetidae</taxon>
        <taxon>Hypocreales</taxon>
        <taxon>Nectriaceae</taxon>
        <taxon>Fusarium</taxon>
    </lineage>
</organism>
<reference evidence="1" key="1">
    <citation type="submission" date="2019-04" db="EMBL/GenBank/DDBJ databases">
        <authorList>
            <person name="Melise S."/>
            <person name="Noan J."/>
            <person name="Okalmin O."/>
        </authorList>
    </citation>
    <scope>NUCLEOTIDE SEQUENCE</scope>
    <source>
        <strain evidence="1">FN9</strain>
    </source>
</reference>